<keyword evidence="11" id="KW-0254">Endocytosis</keyword>
<feature type="domain" description="PDZ" evidence="30">
    <location>
        <begin position="298"/>
        <end position="367"/>
    </location>
</feature>
<feature type="region of interest" description="Disordered" evidence="27">
    <location>
        <begin position="435"/>
        <end position="471"/>
    </location>
</feature>
<dbReference type="CDD" id="cd06735">
    <property type="entry name" value="PDZ5_MAGI-1_3-like"/>
    <property type="match status" value="1"/>
</dbReference>
<dbReference type="FunFam" id="2.30.42.10:FF:000005">
    <property type="entry name" value="Membrane associated guanylate kinase, WW and PDZ domain containing 1"/>
    <property type="match status" value="1"/>
</dbReference>
<dbReference type="PROSITE" id="PS00856">
    <property type="entry name" value="GUANYLATE_KINASE_1"/>
    <property type="match status" value="1"/>
</dbReference>
<feature type="region of interest" description="Disordered" evidence="27">
    <location>
        <begin position="882"/>
        <end position="907"/>
    </location>
</feature>
<sequence>GTTRLPKEGEVPGVDYNFVSVERFMELEKSGALLESGTYEENLYGTPKPPAEPSPAAPPLNVSEALLPGAWPSAQGKRKRNQSVSNMEQRASLELPEEEDCSPPVVNENGVAITPESSEHEDKSTDVSEEVSMMDVLTLPPPFTEPPTEGEESPEREPPKSPPKLPKGDEEELGPLPDNWEMAYTEKEEVYFIDHNTKTTSWLDPRLAKKAKPPEECKEDELPYGWEKIDDPIYGNYYVDHINRRTQFENPVLEAKRRLEQQQQMQNQGLSALPLPTIYREKPPFTRDPTQLKGSFLSTALQKSNMGFGFTIIGGDEPDEFLQVKSIIPEGPAAQNQKMDTGDVIVYINDICCLGTTHADVVKLFQSVLIGQSITLVLCRGYPLPFDPEDPSGASAGNSLTPIGMEHHPMVVNGRSSYNHYLEYLSLSSQLPSQALAQPGAPHPGDTHLDGSSLPLTNPGSAPAVTPRDDNVSMVSSGATGITGGVIQGAELLTVTMVKRAEGFGFTIADSPTGQRVKQDGVGLNEGDLILEVNQQGVAGARHGRVVELLKECPVGAEATLLIQRGGGEGHLSPWKTSKQIPEQWDPHGSPQTCLSAPVLPTGTPFSTQPQHHTSVPDSTEGFDLKPDPYDLYEKSRAIYESRRPEYQEVEVHLLREKTGFGFRILGGDEAVQAIVIGAIIENTPAERDGRLRPGDELISVDKMVVAGKPHRYVIDLMHAAAHNGQIRLTVSRRHRGGEVLGVNGRSPGYVSTQHNSPRSDAASASCPVTPGNVPPPSTTSPPEGTVPLHTSDVIIHRKENEGFGFVIISSLNRPENTAVITVPHKIGRIIEGSPADRFGCLKVGDRILAVNGQSIISMPHADIVKLIKDAGLIVTLHIIPEEDPHSRPSSEKQSPMTQKHSPQAQPSPIVNQEYAHSFSTSYLSGVYRSEVKARQDVKPDIRQPPFTDYRQHPVDYRHPPVADYRQPPTLDYRHPPPLIDYRQHSTTLDFDYFTVELEKSVKGFGFSIRGGREYKMDLFVLRLAEDGPAIHNGRMRVGDQIIEINGDSTRDMTHARAIELIKAGCRRVRLLLKRGTGQVPEYGMVPSNLSMCMKGDMLSSPYFFLMGHSKDTVCEKLHLQSCRRIQLVR</sequence>
<evidence type="ECO:0000259" key="30">
    <source>
        <dbReference type="PROSITE" id="PS50106"/>
    </source>
</evidence>
<feature type="domain" description="PDZ" evidence="30">
    <location>
        <begin position="995"/>
        <end position="1077"/>
    </location>
</feature>
<feature type="region of interest" description="Disordered" evidence="27">
    <location>
        <begin position="32"/>
        <end position="177"/>
    </location>
</feature>
<feature type="domain" description="WW" evidence="28">
    <location>
        <begin position="174"/>
        <end position="207"/>
    </location>
</feature>
<dbReference type="PANTHER" id="PTHR10316:SF78">
    <property type="entry name" value="MEMBRANE-ASSOCIATED GUANYLATE KINASE, WW AND PDZ DOMAIN-CONTAINING PROTEIN 2 ISOFORM X1"/>
    <property type="match status" value="1"/>
</dbReference>
<dbReference type="GO" id="GO:0030159">
    <property type="term" value="F:signaling receptor complex adaptor activity"/>
    <property type="evidence" value="ECO:0007669"/>
    <property type="project" value="TreeGrafter"/>
</dbReference>
<dbReference type="GO" id="GO:0005814">
    <property type="term" value="C:centriole"/>
    <property type="evidence" value="ECO:0007669"/>
    <property type="project" value="UniProtKB-SubCell"/>
</dbReference>
<reference evidence="31" key="2">
    <citation type="submission" date="2025-09" db="UniProtKB">
        <authorList>
            <consortium name="Ensembl"/>
        </authorList>
    </citation>
    <scope>IDENTIFICATION</scope>
</reference>
<dbReference type="CDD" id="cd06731">
    <property type="entry name" value="PDZ1_MAGI-1_3-like"/>
    <property type="match status" value="1"/>
</dbReference>
<keyword evidence="15" id="KW-0967">Endosome</keyword>
<dbReference type="AlphaFoldDB" id="A0A8C7FSG1"/>
<dbReference type="GO" id="GO:0005770">
    <property type="term" value="C:late endosome"/>
    <property type="evidence" value="ECO:0007669"/>
    <property type="project" value="UniProtKB-SubCell"/>
</dbReference>
<evidence type="ECO:0000256" key="13">
    <source>
        <dbReference type="ARBA" id="ARBA00022737"/>
    </source>
</evidence>
<dbReference type="FunFam" id="2.20.70.10:FF:000002">
    <property type="entry name" value="Membrane-associated guanylate kinase, WW and PDZ domain-containing protein 3 isoform 1"/>
    <property type="match status" value="1"/>
</dbReference>
<dbReference type="InterPro" id="IPR036020">
    <property type="entry name" value="WW_dom_sf"/>
</dbReference>
<dbReference type="InterPro" id="IPR001202">
    <property type="entry name" value="WW_dom"/>
</dbReference>
<feature type="compositionally biased region" description="Basic and acidic residues" evidence="27">
    <location>
        <begin position="882"/>
        <end position="891"/>
    </location>
</feature>
<dbReference type="FunFam" id="2.30.42.10:FF:000012">
    <property type="entry name" value="Membrane associated guanylate kinase, WW and PDZ domain containing 1"/>
    <property type="match status" value="1"/>
</dbReference>
<feature type="compositionally biased region" description="Polar residues" evidence="27">
    <location>
        <begin position="750"/>
        <end position="759"/>
    </location>
</feature>
<feature type="compositionally biased region" description="Polar residues" evidence="27">
    <location>
        <begin position="892"/>
        <end position="907"/>
    </location>
</feature>
<dbReference type="GO" id="GO:0031697">
    <property type="term" value="F:beta-1 adrenergic receptor binding"/>
    <property type="evidence" value="ECO:0007669"/>
    <property type="project" value="TreeGrafter"/>
</dbReference>
<dbReference type="GeneTree" id="ENSGT00940000155057"/>
<dbReference type="GO" id="GO:0005524">
    <property type="term" value="F:ATP binding"/>
    <property type="evidence" value="ECO:0007669"/>
    <property type="project" value="UniProtKB-KW"/>
</dbReference>
<dbReference type="GO" id="GO:0006897">
    <property type="term" value="P:endocytosis"/>
    <property type="evidence" value="ECO:0007669"/>
    <property type="project" value="UniProtKB-KW"/>
</dbReference>
<dbReference type="InterPro" id="IPR008144">
    <property type="entry name" value="Guanylate_kin-like_dom"/>
</dbReference>
<accession>A0A8C7FSG1</accession>
<dbReference type="CDD" id="cd06734">
    <property type="entry name" value="PDZ4_MAGI-1_3-like"/>
    <property type="match status" value="1"/>
</dbReference>
<dbReference type="SMART" id="SM00228">
    <property type="entry name" value="PDZ"/>
    <property type="match status" value="5"/>
</dbReference>
<dbReference type="GO" id="GO:0045202">
    <property type="term" value="C:synapse"/>
    <property type="evidence" value="ECO:0007669"/>
    <property type="project" value="UniProtKB-SubCell"/>
</dbReference>
<dbReference type="InterPro" id="IPR001478">
    <property type="entry name" value="PDZ"/>
</dbReference>
<evidence type="ECO:0000256" key="9">
    <source>
        <dbReference type="ARBA" id="ARBA00022475"/>
    </source>
</evidence>
<feature type="domain" description="PDZ" evidence="30">
    <location>
        <begin position="471"/>
        <end position="552"/>
    </location>
</feature>
<feature type="compositionally biased region" description="Basic and acidic residues" evidence="27">
    <location>
        <begin position="117"/>
        <end position="126"/>
    </location>
</feature>
<dbReference type="FunFam" id="2.30.42.10:FF:000113">
    <property type="entry name" value="Membrane associated guanylate kinase, WW and PDZ domain containing 2"/>
    <property type="match status" value="1"/>
</dbReference>
<dbReference type="GO" id="GO:0043113">
    <property type="term" value="P:receptor clustering"/>
    <property type="evidence" value="ECO:0007669"/>
    <property type="project" value="TreeGrafter"/>
</dbReference>
<dbReference type="InterPro" id="IPR027417">
    <property type="entry name" value="P-loop_NTPase"/>
</dbReference>
<evidence type="ECO:0000256" key="11">
    <source>
        <dbReference type="ARBA" id="ARBA00022583"/>
    </source>
</evidence>
<evidence type="ECO:0000256" key="21">
    <source>
        <dbReference type="ARBA" id="ARBA00023212"/>
    </source>
</evidence>
<dbReference type="FunFam" id="3.30.63.10:FF:000003">
    <property type="entry name" value="Membrane-associated guanylate kinase, WW and PDZ domain-containing protein 3 isoform 1"/>
    <property type="match status" value="1"/>
</dbReference>
<dbReference type="Gene3D" id="3.30.63.10">
    <property type="entry name" value="Guanylate Kinase phosphate binding domain"/>
    <property type="match status" value="1"/>
</dbReference>
<keyword evidence="20" id="KW-0472">Membrane</keyword>
<evidence type="ECO:0000313" key="32">
    <source>
        <dbReference type="Proteomes" id="UP000694557"/>
    </source>
</evidence>
<keyword evidence="18" id="KW-0965">Cell junction</keyword>
<dbReference type="GO" id="GO:0007165">
    <property type="term" value="P:signal transduction"/>
    <property type="evidence" value="ECO:0007669"/>
    <property type="project" value="TreeGrafter"/>
</dbReference>
<keyword evidence="13" id="KW-0677">Repeat</keyword>
<dbReference type="CDD" id="cd00201">
    <property type="entry name" value="WW"/>
    <property type="match status" value="1"/>
</dbReference>
<evidence type="ECO:0000256" key="12">
    <source>
        <dbReference type="ARBA" id="ARBA00022599"/>
    </source>
</evidence>
<evidence type="ECO:0000256" key="24">
    <source>
        <dbReference type="ARBA" id="ARBA00070827"/>
    </source>
</evidence>
<dbReference type="PROSITE" id="PS01159">
    <property type="entry name" value="WW_DOMAIN_1"/>
    <property type="match status" value="2"/>
</dbReference>
<evidence type="ECO:0000256" key="25">
    <source>
        <dbReference type="ARBA" id="ARBA00079516"/>
    </source>
</evidence>
<feature type="region of interest" description="Disordered" evidence="27">
    <location>
        <begin position="935"/>
        <end position="970"/>
    </location>
</feature>
<dbReference type="Pfam" id="PF16663">
    <property type="entry name" value="MAGI_u1"/>
    <property type="match status" value="1"/>
</dbReference>
<dbReference type="GO" id="GO:0001750">
    <property type="term" value="C:photoreceptor outer segment"/>
    <property type="evidence" value="ECO:0007669"/>
    <property type="project" value="UniProtKB-SubCell"/>
</dbReference>
<evidence type="ECO:0000256" key="18">
    <source>
        <dbReference type="ARBA" id="ARBA00022949"/>
    </source>
</evidence>
<evidence type="ECO:0000256" key="19">
    <source>
        <dbReference type="ARBA" id="ARBA00023018"/>
    </source>
</evidence>
<dbReference type="GO" id="GO:0001917">
    <property type="term" value="C:photoreceptor inner segment"/>
    <property type="evidence" value="ECO:0007669"/>
    <property type="project" value="UniProtKB-SubCell"/>
</dbReference>
<dbReference type="InterPro" id="IPR036034">
    <property type="entry name" value="PDZ_sf"/>
</dbReference>
<dbReference type="GO" id="GO:0030425">
    <property type="term" value="C:dendrite"/>
    <property type="evidence" value="ECO:0007669"/>
    <property type="project" value="TreeGrafter"/>
</dbReference>
<dbReference type="SUPFAM" id="SSF52540">
    <property type="entry name" value="P-loop containing nucleoside triphosphate hydrolases"/>
    <property type="match status" value="1"/>
</dbReference>
<evidence type="ECO:0000256" key="1">
    <source>
        <dbReference type="ARBA" id="ARBA00004114"/>
    </source>
</evidence>
<evidence type="ECO:0000256" key="22">
    <source>
        <dbReference type="ARBA" id="ARBA00023273"/>
    </source>
</evidence>
<feature type="region of interest" description="Disordered" evidence="27">
    <location>
        <begin position="607"/>
        <end position="627"/>
    </location>
</feature>
<evidence type="ECO:0000256" key="17">
    <source>
        <dbReference type="ARBA" id="ARBA00022902"/>
    </source>
</evidence>
<keyword evidence="19" id="KW-0770">Synapse</keyword>
<evidence type="ECO:0000256" key="20">
    <source>
        <dbReference type="ARBA" id="ARBA00023136"/>
    </source>
</evidence>
<dbReference type="SUPFAM" id="SSF51045">
    <property type="entry name" value="WW domain"/>
    <property type="match status" value="2"/>
</dbReference>
<dbReference type="Pfam" id="PF00595">
    <property type="entry name" value="PDZ"/>
    <property type="match status" value="5"/>
</dbReference>
<evidence type="ECO:0000256" key="14">
    <source>
        <dbReference type="ARBA" id="ARBA00022741"/>
    </source>
</evidence>
<evidence type="ECO:0000313" key="31">
    <source>
        <dbReference type="Ensembl" id="ENSOKIP00005032239.1"/>
    </source>
</evidence>
<keyword evidence="12" id="KW-0771">Synaptosome</keyword>
<organism evidence="31 32">
    <name type="scientific">Oncorhynchus kisutch</name>
    <name type="common">Coho salmon</name>
    <name type="synonym">Salmo kisutch</name>
    <dbReference type="NCBI Taxonomy" id="8019"/>
    <lineage>
        <taxon>Eukaryota</taxon>
        <taxon>Metazoa</taxon>
        <taxon>Chordata</taxon>
        <taxon>Craniata</taxon>
        <taxon>Vertebrata</taxon>
        <taxon>Euteleostomi</taxon>
        <taxon>Actinopterygii</taxon>
        <taxon>Neopterygii</taxon>
        <taxon>Teleostei</taxon>
        <taxon>Protacanthopterygii</taxon>
        <taxon>Salmoniformes</taxon>
        <taxon>Salmonidae</taxon>
        <taxon>Salmoninae</taxon>
        <taxon>Oncorhynchus</taxon>
    </lineage>
</organism>
<feature type="compositionally biased region" description="Basic and acidic residues" evidence="27">
    <location>
        <begin position="950"/>
        <end position="961"/>
    </location>
</feature>
<dbReference type="GO" id="GO:0046332">
    <property type="term" value="F:SMAD binding"/>
    <property type="evidence" value="ECO:0007669"/>
    <property type="project" value="TreeGrafter"/>
</dbReference>
<dbReference type="GO" id="GO:0007399">
    <property type="term" value="P:nervous system development"/>
    <property type="evidence" value="ECO:0007669"/>
    <property type="project" value="UniProtKB-KW"/>
</dbReference>
<evidence type="ECO:0000256" key="7">
    <source>
        <dbReference type="ARBA" id="ARBA00007014"/>
    </source>
</evidence>
<comment type="subcellular location">
    <subcellularLocation>
        <location evidence="3">Cell junction</location>
        <location evidence="3">Tight junction</location>
    </subcellularLocation>
    <subcellularLocation>
        <location evidence="2">Cell membrane</location>
        <topology evidence="2">Peripheral membrane protein</topology>
    </subcellularLocation>
    <subcellularLocation>
        <location evidence="5">Cell projection</location>
        <location evidence="5">Cilium</location>
        <location evidence="5">Photoreceptor outer segment</location>
    </subcellularLocation>
    <subcellularLocation>
        <location evidence="1">Cytoplasm</location>
        <location evidence="1">Cytoskeleton</location>
        <location evidence="1">Microtubule organizing center</location>
        <location evidence="1">Centrosome</location>
        <location evidence="1">Centriole</location>
    </subcellularLocation>
    <subcellularLocation>
        <location evidence="6">Late endosome</location>
    </subcellularLocation>
    <subcellularLocation>
        <location evidence="4">Photoreceptor inner segment</location>
    </subcellularLocation>
    <subcellularLocation>
        <location evidence="23">Synapse</location>
        <location evidence="23">Synaptosome</location>
    </subcellularLocation>
</comment>
<evidence type="ECO:0000256" key="4">
    <source>
        <dbReference type="ARBA" id="ARBA00004437"/>
    </source>
</evidence>
<dbReference type="Gene3D" id="2.30.42.10">
    <property type="match status" value="5"/>
</dbReference>
<dbReference type="SUPFAM" id="SSF50156">
    <property type="entry name" value="PDZ domain-like"/>
    <property type="match status" value="5"/>
</dbReference>
<dbReference type="InterPro" id="IPR020590">
    <property type="entry name" value="Guanylate_kinase_CS"/>
</dbReference>
<keyword evidence="17" id="KW-0524">Neurogenesis</keyword>
<keyword evidence="32" id="KW-1185">Reference proteome</keyword>
<name>A0A8C7FSG1_ONCKI</name>
<dbReference type="FunFam" id="2.20.70.10:FF:000001">
    <property type="entry name" value="Membrane-associated guanylate kinase, WW and PDZ domain-containing protein 1"/>
    <property type="match status" value="1"/>
</dbReference>
<dbReference type="GO" id="GO:0005886">
    <property type="term" value="C:plasma membrane"/>
    <property type="evidence" value="ECO:0007669"/>
    <property type="project" value="UniProtKB-SubCell"/>
</dbReference>
<feature type="region of interest" description="Disordered" evidence="27">
    <location>
        <begin position="739"/>
        <end position="785"/>
    </location>
</feature>
<proteinExistence type="inferred from homology"/>
<dbReference type="Proteomes" id="UP000694557">
    <property type="component" value="Unassembled WGS sequence"/>
</dbReference>
<keyword evidence="21" id="KW-0206">Cytoskeleton</keyword>
<keyword evidence="10" id="KW-0963">Cytoplasm</keyword>
<feature type="region of interest" description="Disordered" evidence="27">
    <location>
        <begin position="572"/>
        <end position="592"/>
    </location>
</feature>
<feature type="domain" description="PDZ" evidence="30">
    <location>
        <begin position="651"/>
        <end position="733"/>
    </location>
</feature>
<evidence type="ECO:0000256" key="3">
    <source>
        <dbReference type="ARBA" id="ARBA00004435"/>
    </source>
</evidence>
<dbReference type="PROSITE" id="PS50020">
    <property type="entry name" value="WW_DOMAIN_2"/>
    <property type="match status" value="2"/>
</dbReference>
<keyword evidence="9" id="KW-1003">Cell membrane</keyword>
<evidence type="ECO:0000259" key="28">
    <source>
        <dbReference type="PROSITE" id="PS50020"/>
    </source>
</evidence>
<dbReference type="CDD" id="cd06733">
    <property type="entry name" value="PDZ3_MAGI-1_3-like"/>
    <property type="match status" value="1"/>
</dbReference>
<comment type="similarity">
    <text evidence="7">Belongs to the MAGUK family.</text>
</comment>
<keyword evidence="8" id="KW-0796">Tight junction</keyword>
<dbReference type="GO" id="GO:0070699">
    <property type="term" value="F:type II activin receptor binding"/>
    <property type="evidence" value="ECO:0007669"/>
    <property type="project" value="TreeGrafter"/>
</dbReference>
<dbReference type="InterPro" id="IPR008145">
    <property type="entry name" value="GK/Ca_channel_bsu"/>
</dbReference>
<dbReference type="Ensembl" id="ENSOKIT00005034056.1">
    <property type="protein sequence ID" value="ENSOKIP00005032239.1"/>
    <property type="gene ID" value="ENSOKIG00005012819.1"/>
</dbReference>
<evidence type="ECO:0000256" key="23">
    <source>
        <dbReference type="ARBA" id="ARBA00034102"/>
    </source>
</evidence>
<dbReference type="PROSITE" id="PS50106">
    <property type="entry name" value="PDZ"/>
    <property type="match status" value="5"/>
</dbReference>
<gene>
    <name evidence="31" type="primary">MAGI2</name>
</gene>
<evidence type="ECO:0000256" key="26">
    <source>
        <dbReference type="ARBA" id="ARBA00080410"/>
    </source>
</evidence>
<dbReference type="Pfam" id="PF00397">
    <property type="entry name" value="WW"/>
    <property type="match status" value="1"/>
</dbReference>
<evidence type="ECO:0000256" key="6">
    <source>
        <dbReference type="ARBA" id="ARBA00004603"/>
    </source>
</evidence>
<keyword evidence="22" id="KW-0966">Cell projection</keyword>
<feature type="domain" description="WW" evidence="28">
    <location>
        <begin position="220"/>
        <end position="253"/>
    </location>
</feature>
<evidence type="ECO:0000256" key="10">
    <source>
        <dbReference type="ARBA" id="ARBA00022490"/>
    </source>
</evidence>
<keyword evidence="14" id="KW-0547">Nucleotide-binding</keyword>
<evidence type="ECO:0000256" key="5">
    <source>
        <dbReference type="ARBA" id="ARBA00004504"/>
    </source>
</evidence>
<dbReference type="FunFam" id="2.30.42.10:FF:000006">
    <property type="entry name" value="Membrane associated guanylate kinase, WW and PDZ domain containing 1"/>
    <property type="match status" value="1"/>
</dbReference>
<dbReference type="PANTHER" id="PTHR10316">
    <property type="entry name" value="MEMBRANE ASSOCIATED GUANYLATE KINASE-RELATED"/>
    <property type="match status" value="1"/>
</dbReference>
<feature type="domain" description="Guanylate kinase-like" evidence="29">
    <location>
        <begin position="1"/>
        <end position="46"/>
    </location>
</feature>
<dbReference type="SMART" id="SM00456">
    <property type="entry name" value="WW"/>
    <property type="match status" value="2"/>
</dbReference>
<evidence type="ECO:0000256" key="15">
    <source>
        <dbReference type="ARBA" id="ARBA00022753"/>
    </source>
</evidence>
<feature type="compositionally biased region" description="Pro residues" evidence="27">
    <location>
        <begin position="47"/>
        <end position="58"/>
    </location>
</feature>
<evidence type="ECO:0000256" key="27">
    <source>
        <dbReference type="SAM" id="MobiDB-lite"/>
    </source>
</evidence>
<evidence type="ECO:0000256" key="8">
    <source>
        <dbReference type="ARBA" id="ARBA00022427"/>
    </source>
</evidence>
<evidence type="ECO:0000256" key="16">
    <source>
        <dbReference type="ARBA" id="ARBA00022840"/>
    </source>
</evidence>
<protein>
    <recommendedName>
        <fullName evidence="24">Membrane-associated guanylate kinase, WW and PDZ domain-containing protein 2</fullName>
    </recommendedName>
    <alternativeName>
        <fullName evidence="26">Atrophin-1-interacting protein 1</fullName>
    </alternativeName>
    <alternativeName>
        <fullName evidence="25">Membrane-associated guanylate kinase inverted 2</fullName>
    </alternativeName>
</protein>
<keyword evidence="16" id="KW-0067">ATP-binding</keyword>
<dbReference type="Gene3D" id="2.20.70.10">
    <property type="match status" value="2"/>
</dbReference>
<dbReference type="GO" id="GO:0005923">
    <property type="term" value="C:bicellular tight junction"/>
    <property type="evidence" value="ECO:0007669"/>
    <property type="project" value="UniProtKB-SubCell"/>
</dbReference>
<feature type="domain" description="PDZ" evidence="30">
    <location>
        <begin position="793"/>
        <end position="883"/>
    </location>
</feature>
<reference evidence="31" key="1">
    <citation type="submission" date="2025-08" db="UniProtKB">
        <authorList>
            <consortium name="Ensembl"/>
        </authorList>
    </citation>
    <scope>IDENTIFICATION</scope>
</reference>
<dbReference type="PROSITE" id="PS50052">
    <property type="entry name" value="GUANYLATE_KINASE_2"/>
    <property type="match status" value="1"/>
</dbReference>
<evidence type="ECO:0000259" key="29">
    <source>
        <dbReference type="PROSITE" id="PS50052"/>
    </source>
</evidence>
<dbReference type="Pfam" id="PF00625">
    <property type="entry name" value="Guanylate_kin"/>
    <property type="match status" value="1"/>
</dbReference>
<feature type="compositionally biased region" description="Polar residues" evidence="27">
    <location>
        <begin position="607"/>
        <end position="618"/>
    </location>
</feature>
<evidence type="ECO:0000256" key="2">
    <source>
        <dbReference type="ARBA" id="ARBA00004202"/>
    </source>
</evidence>